<dbReference type="InterPro" id="IPR018958">
    <property type="entry name" value="Knr4/Smi1-like_dom"/>
</dbReference>
<gene>
    <name evidence="3" type="primary">ABSGL_11211.1 scaffold 12295</name>
</gene>
<keyword evidence="4" id="KW-1185">Reference proteome</keyword>
<accession>A0A163JXS7</accession>
<feature type="compositionally biased region" description="Acidic residues" evidence="1">
    <location>
        <begin position="148"/>
        <end position="167"/>
    </location>
</feature>
<dbReference type="OrthoDB" id="2212691at2759"/>
<dbReference type="InterPro" id="IPR037883">
    <property type="entry name" value="Knr4/Smi1-like_sf"/>
</dbReference>
<dbReference type="Gene3D" id="3.40.1580.10">
    <property type="entry name" value="SMI1/KNR4-like"/>
    <property type="match status" value="1"/>
</dbReference>
<proteinExistence type="predicted"/>
<evidence type="ECO:0000313" key="3">
    <source>
        <dbReference type="EMBL" id="SAM05336.1"/>
    </source>
</evidence>
<sequence>MPALTLDRLQAAVCFLKMSLDDHGVRFAPPLSAQALEKFECEHTVRLPEDYRFFLTLIGNGGQSGPCFEGVLPLGVFPFTSNPESLLNNLPDLFPFTEPSILIGGGGGQQQDSDDDDTDLCDTTSDDNGASTDDSLDGILGNTYSSSDNDDREDDYDDYDDDDDDDDKYMTSYSLDEELYPNLQVVEQQQQQQRDGSIKHNDTMTVGGYLILGTLAQDRQYFWILICGGACRGEVWIMNKHGFYFPTSRRLKFYEWVEDWLLGGDKINASLWACGLYDPQFSRCFQSGIDNATSDSGSDQEEDYGNSSDNDSNSGYSYDDEL</sequence>
<dbReference type="AlphaFoldDB" id="A0A163JXS7"/>
<feature type="region of interest" description="Disordered" evidence="1">
    <location>
        <begin position="100"/>
        <end position="168"/>
    </location>
</feature>
<name>A0A163JXS7_ABSGL</name>
<organism evidence="3">
    <name type="scientific">Absidia glauca</name>
    <name type="common">Pin mould</name>
    <dbReference type="NCBI Taxonomy" id="4829"/>
    <lineage>
        <taxon>Eukaryota</taxon>
        <taxon>Fungi</taxon>
        <taxon>Fungi incertae sedis</taxon>
        <taxon>Mucoromycota</taxon>
        <taxon>Mucoromycotina</taxon>
        <taxon>Mucoromycetes</taxon>
        <taxon>Mucorales</taxon>
        <taxon>Cunninghamellaceae</taxon>
        <taxon>Absidia</taxon>
    </lineage>
</organism>
<protein>
    <recommendedName>
        <fullName evidence="2">Knr4/Smi1-like domain-containing protein</fullName>
    </recommendedName>
</protein>
<evidence type="ECO:0000259" key="2">
    <source>
        <dbReference type="SMART" id="SM00860"/>
    </source>
</evidence>
<dbReference type="SMART" id="SM00860">
    <property type="entry name" value="SMI1_KNR4"/>
    <property type="match status" value="1"/>
</dbReference>
<feature type="domain" description="Knr4/Smi1-like" evidence="2">
    <location>
        <begin position="30"/>
        <end position="259"/>
    </location>
</feature>
<feature type="compositionally biased region" description="Low complexity" evidence="1">
    <location>
        <begin position="305"/>
        <end position="322"/>
    </location>
</feature>
<dbReference type="SUPFAM" id="SSF160631">
    <property type="entry name" value="SMI1/KNR4-like"/>
    <property type="match status" value="1"/>
</dbReference>
<feature type="region of interest" description="Disordered" evidence="1">
    <location>
        <begin position="292"/>
        <end position="322"/>
    </location>
</feature>
<evidence type="ECO:0000313" key="4">
    <source>
        <dbReference type="Proteomes" id="UP000078561"/>
    </source>
</evidence>
<dbReference type="InParanoid" id="A0A163JXS7"/>
<dbReference type="Proteomes" id="UP000078561">
    <property type="component" value="Unassembled WGS sequence"/>
</dbReference>
<reference evidence="3" key="1">
    <citation type="submission" date="2016-04" db="EMBL/GenBank/DDBJ databases">
        <authorList>
            <person name="Evans L.H."/>
            <person name="Alamgir A."/>
            <person name="Owens N."/>
            <person name="Weber N.D."/>
            <person name="Virtaneva K."/>
            <person name="Barbian K."/>
            <person name="Babar A."/>
            <person name="Rosenke K."/>
        </authorList>
    </citation>
    <scope>NUCLEOTIDE SEQUENCE [LARGE SCALE GENOMIC DNA]</scope>
    <source>
        <strain evidence="3">CBS 101.48</strain>
    </source>
</reference>
<dbReference type="EMBL" id="LT554468">
    <property type="protein sequence ID" value="SAM05336.1"/>
    <property type="molecule type" value="Genomic_DNA"/>
</dbReference>
<evidence type="ECO:0000256" key="1">
    <source>
        <dbReference type="SAM" id="MobiDB-lite"/>
    </source>
</evidence>